<evidence type="ECO:0000313" key="1">
    <source>
        <dbReference type="EMBL" id="CAI2361984.1"/>
    </source>
</evidence>
<accession>A0AAD1UAN3</accession>
<evidence type="ECO:0000313" key="2">
    <source>
        <dbReference type="Proteomes" id="UP001295684"/>
    </source>
</evidence>
<organism evidence="1 2">
    <name type="scientific">Euplotes crassus</name>
    <dbReference type="NCBI Taxonomy" id="5936"/>
    <lineage>
        <taxon>Eukaryota</taxon>
        <taxon>Sar</taxon>
        <taxon>Alveolata</taxon>
        <taxon>Ciliophora</taxon>
        <taxon>Intramacronucleata</taxon>
        <taxon>Spirotrichea</taxon>
        <taxon>Hypotrichia</taxon>
        <taxon>Euplotida</taxon>
        <taxon>Euplotidae</taxon>
        <taxon>Moneuplotes</taxon>
    </lineage>
</organism>
<reference evidence="1" key="1">
    <citation type="submission" date="2023-07" db="EMBL/GenBank/DDBJ databases">
        <authorList>
            <consortium name="AG Swart"/>
            <person name="Singh M."/>
            <person name="Singh A."/>
            <person name="Seah K."/>
            <person name="Emmerich C."/>
        </authorList>
    </citation>
    <scope>NUCLEOTIDE SEQUENCE</scope>
    <source>
        <strain evidence="1">DP1</strain>
    </source>
</reference>
<name>A0AAD1UAN3_EUPCR</name>
<gene>
    <name evidence="1" type="ORF">ECRASSUSDP1_LOCUS3301</name>
</gene>
<dbReference type="Proteomes" id="UP001295684">
    <property type="component" value="Unassembled WGS sequence"/>
</dbReference>
<dbReference type="EMBL" id="CAMPGE010003162">
    <property type="protein sequence ID" value="CAI2361984.1"/>
    <property type="molecule type" value="Genomic_DNA"/>
</dbReference>
<dbReference type="AlphaFoldDB" id="A0AAD1UAN3"/>
<comment type="caution">
    <text evidence="1">The sequence shown here is derived from an EMBL/GenBank/DDBJ whole genome shotgun (WGS) entry which is preliminary data.</text>
</comment>
<protein>
    <submittedName>
        <fullName evidence="1">Uncharacterized protein</fullName>
    </submittedName>
</protein>
<sequence length="50" mass="6131">MPASFKIHRDNLQIYRHTIKTPKFRKLKSLKRCKITIKRSVRYLITTNMR</sequence>
<proteinExistence type="predicted"/>
<keyword evidence="2" id="KW-1185">Reference proteome</keyword>